<comment type="caution">
    <text evidence="6">The sequence shown here is derived from an EMBL/GenBank/DDBJ whole genome shotgun (WGS) entry which is preliminary data.</text>
</comment>
<organism evidence="6 7">
    <name type="scientific">Oceaniradius stylonematis</name>
    <dbReference type="NCBI Taxonomy" id="2184161"/>
    <lineage>
        <taxon>Bacteria</taxon>
        <taxon>Pseudomonadati</taxon>
        <taxon>Pseudomonadota</taxon>
        <taxon>Alphaproteobacteria</taxon>
        <taxon>Hyphomicrobiales</taxon>
        <taxon>Ahrensiaceae</taxon>
        <taxon>Oceaniradius</taxon>
    </lineage>
</organism>
<dbReference type="Gene3D" id="1.10.530.10">
    <property type="match status" value="1"/>
</dbReference>
<comment type="similarity">
    <text evidence="1">Belongs to the transglycosylase Slt family.</text>
</comment>
<dbReference type="InterPro" id="IPR007730">
    <property type="entry name" value="SPOR-like_dom"/>
</dbReference>
<dbReference type="PANTHER" id="PTHR37423:SF2">
    <property type="entry name" value="MEMBRANE-BOUND LYTIC MUREIN TRANSGLYCOSYLASE C"/>
    <property type="match status" value="1"/>
</dbReference>
<keyword evidence="7" id="KW-1185">Reference proteome</keyword>
<evidence type="ECO:0000256" key="1">
    <source>
        <dbReference type="ARBA" id="ARBA00007734"/>
    </source>
</evidence>
<evidence type="ECO:0000256" key="3">
    <source>
        <dbReference type="SAM" id="SignalP"/>
    </source>
</evidence>
<dbReference type="RefSeq" id="WP_109768342.1">
    <property type="nucleotide sequence ID" value="NZ_CP159474.1"/>
</dbReference>
<evidence type="ECO:0000259" key="5">
    <source>
        <dbReference type="Pfam" id="PF05036"/>
    </source>
</evidence>
<feature type="domain" description="SPOR" evidence="5">
    <location>
        <begin position="210"/>
        <end position="289"/>
    </location>
</feature>
<dbReference type="AlphaFoldDB" id="A0A3A8AKX1"/>
<protein>
    <submittedName>
        <fullName evidence="6">Lytic transglycosylase domain-containing protein</fullName>
    </submittedName>
</protein>
<evidence type="ECO:0000313" key="7">
    <source>
        <dbReference type="Proteomes" id="UP000246132"/>
    </source>
</evidence>
<dbReference type="Pfam" id="PF01464">
    <property type="entry name" value="SLT"/>
    <property type="match status" value="1"/>
</dbReference>
<accession>A0A3A8AKX1</accession>
<evidence type="ECO:0000259" key="4">
    <source>
        <dbReference type="Pfam" id="PF01464"/>
    </source>
</evidence>
<dbReference type="PANTHER" id="PTHR37423">
    <property type="entry name" value="SOLUBLE LYTIC MUREIN TRANSGLYCOSYLASE-RELATED"/>
    <property type="match status" value="1"/>
</dbReference>
<evidence type="ECO:0000313" key="6">
    <source>
        <dbReference type="EMBL" id="RKF07314.1"/>
    </source>
</evidence>
<sequence>MPPLEVKPKPVASSLIAALLTCFATATSWAIEDDSFEEVDHGAICSLIEREAHRNGLPPAFFARLIWKESRFDALAVSPKGAEGIAQFMPATAERRGLDNSFDPTEALPASATYLAALRLQFGNLGLAAAAYNAGEARIDRWLVGASTLPLETEDYVLSITGEPAEIFIERRREIRDHPLEEGKPFGDSCVRMASAAGFGVAGLAQAPVKPWGVQVAGGYRRAAVMRQWDRIKRRHSTLLAGLPVDIGRHRSPLGPKPIYAVRIGADSRIEANAICGRLRAAGSACVIKRN</sequence>
<comment type="similarity">
    <text evidence="2">Belongs to the virb1 family.</text>
</comment>
<proteinExistence type="inferred from homology"/>
<dbReference type="InterPro" id="IPR008258">
    <property type="entry name" value="Transglycosylase_SLT_dom_1"/>
</dbReference>
<reference evidence="6 7" key="1">
    <citation type="journal article" date="2018" name="Int. J. Syst. Bacteriol.">
        <title>Oceaniradius stylonemae gen. nov., sp. nov., isolated from a red alga, Stylonema cornu-cervi.</title>
        <authorList>
            <person name="Jeong S."/>
        </authorList>
    </citation>
    <scope>NUCLEOTIDE SEQUENCE [LARGE SCALE GENOMIC DNA]</scope>
    <source>
        <strain evidence="6 7">StC1</strain>
    </source>
</reference>
<dbReference type="InterPro" id="IPR023346">
    <property type="entry name" value="Lysozyme-like_dom_sf"/>
</dbReference>
<dbReference type="Proteomes" id="UP000246132">
    <property type="component" value="Unassembled WGS sequence"/>
</dbReference>
<dbReference type="OrthoDB" id="9801695at2"/>
<dbReference type="Pfam" id="PF05036">
    <property type="entry name" value="SPOR"/>
    <property type="match status" value="1"/>
</dbReference>
<feature type="signal peptide" evidence="3">
    <location>
        <begin position="1"/>
        <end position="30"/>
    </location>
</feature>
<dbReference type="EMBL" id="QFWV02000004">
    <property type="protein sequence ID" value="RKF07314.1"/>
    <property type="molecule type" value="Genomic_DNA"/>
</dbReference>
<dbReference type="GO" id="GO:0042834">
    <property type="term" value="F:peptidoglycan binding"/>
    <property type="evidence" value="ECO:0007669"/>
    <property type="project" value="InterPro"/>
</dbReference>
<dbReference type="SUPFAM" id="SSF53955">
    <property type="entry name" value="Lysozyme-like"/>
    <property type="match status" value="1"/>
</dbReference>
<gene>
    <name evidence="6" type="ORF">DEM25_005675</name>
</gene>
<evidence type="ECO:0000256" key="2">
    <source>
        <dbReference type="ARBA" id="ARBA00009387"/>
    </source>
</evidence>
<feature type="chain" id="PRO_5018753152" evidence="3">
    <location>
        <begin position="31"/>
        <end position="291"/>
    </location>
</feature>
<keyword evidence="3" id="KW-0732">Signal</keyword>
<name>A0A3A8AKX1_9HYPH</name>
<feature type="domain" description="Transglycosylase SLT" evidence="4">
    <location>
        <begin position="47"/>
        <end position="144"/>
    </location>
</feature>
<dbReference type="CDD" id="cd00254">
    <property type="entry name" value="LT-like"/>
    <property type="match status" value="1"/>
</dbReference>